<evidence type="ECO:0000313" key="3">
    <source>
        <dbReference type="Proteomes" id="UP001162891"/>
    </source>
</evidence>
<dbReference type="EMBL" id="AP025591">
    <property type="protein sequence ID" value="BDG04091.1"/>
    <property type="molecule type" value="Genomic_DNA"/>
</dbReference>
<accession>A0ABM7WX72</accession>
<protein>
    <submittedName>
        <fullName evidence="2">Uncharacterized protein</fullName>
    </submittedName>
</protein>
<evidence type="ECO:0000313" key="2">
    <source>
        <dbReference type="EMBL" id="BDG04091.1"/>
    </source>
</evidence>
<feature type="region of interest" description="Disordered" evidence="1">
    <location>
        <begin position="1"/>
        <end position="21"/>
    </location>
</feature>
<evidence type="ECO:0000256" key="1">
    <source>
        <dbReference type="SAM" id="MobiDB-lite"/>
    </source>
</evidence>
<organism evidence="2 3">
    <name type="scientific">Anaeromyxobacter oryzae</name>
    <dbReference type="NCBI Taxonomy" id="2918170"/>
    <lineage>
        <taxon>Bacteria</taxon>
        <taxon>Pseudomonadati</taxon>
        <taxon>Myxococcota</taxon>
        <taxon>Myxococcia</taxon>
        <taxon>Myxococcales</taxon>
        <taxon>Cystobacterineae</taxon>
        <taxon>Anaeromyxobacteraceae</taxon>
        <taxon>Anaeromyxobacter</taxon>
    </lineage>
</organism>
<keyword evidence="3" id="KW-1185">Reference proteome</keyword>
<name>A0ABM7WX72_9BACT</name>
<sequence length="130" mass="14791">MPRRACTRRSPGAETGWRPGERYRDRRDVRDLEDAPDRDLAALEREVDRDPPERPRAVDPFLRGIFTPARRALDRPIAIACFRLFTGCFPRFACSISSRTNSPACVVAAFPSARSRRARRSVVFSGMPRT</sequence>
<proteinExistence type="predicted"/>
<gene>
    <name evidence="2" type="ORF">AMOR_30870</name>
</gene>
<reference evidence="3" key="1">
    <citation type="journal article" date="2022" name="Int. J. Syst. Evol. Microbiol.">
        <title>Anaeromyxobacter oryzae sp. nov., Anaeromyxobacter diazotrophicus sp. nov. and Anaeromyxobacter paludicola sp. nov., isolated from paddy soils.</title>
        <authorList>
            <person name="Itoh H."/>
            <person name="Xu Z."/>
            <person name="Mise K."/>
            <person name="Masuda Y."/>
            <person name="Ushijima N."/>
            <person name="Hayakawa C."/>
            <person name="Shiratori Y."/>
            <person name="Senoo K."/>
        </authorList>
    </citation>
    <scope>NUCLEOTIDE SEQUENCE [LARGE SCALE GENOMIC DNA]</scope>
    <source>
        <strain evidence="3">Red232</strain>
    </source>
</reference>
<dbReference type="Proteomes" id="UP001162891">
    <property type="component" value="Chromosome"/>
</dbReference>